<dbReference type="STRING" id="180088.A0A1J8QIQ4"/>
<reference evidence="2 3" key="1">
    <citation type="submission" date="2016-03" db="EMBL/GenBank/DDBJ databases">
        <title>Comparative genomics of the ectomycorrhizal sister species Rhizopogon vinicolor and Rhizopogon vesiculosus (Basidiomycota: Boletales) reveals a divergence of the mating type B locus.</title>
        <authorList>
            <person name="Mujic A.B."/>
            <person name="Kuo A."/>
            <person name="Tritt A."/>
            <person name="Lipzen A."/>
            <person name="Chen C."/>
            <person name="Johnson J."/>
            <person name="Sharma A."/>
            <person name="Barry K."/>
            <person name="Grigoriev I.V."/>
            <person name="Spatafora J.W."/>
        </authorList>
    </citation>
    <scope>NUCLEOTIDE SEQUENCE [LARGE SCALE GENOMIC DNA]</scope>
    <source>
        <strain evidence="2 3">AM-OR11-056</strain>
    </source>
</reference>
<dbReference type="GO" id="GO:0008124">
    <property type="term" value="F:4-alpha-hydroxytetrahydrobiopterin dehydratase activity"/>
    <property type="evidence" value="ECO:0007669"/>
    <property type="project" value="InterPro"/>
</dbReference>
<dbReference type="SUPFAM" id="SSF55248">
    <property type="entry name" value="PCD-like"/>
    <property type="match status" value="1"/>
</dbReference>
<evidence type="ECO:0000313" key="3">
    <source>
        <dbReference type="Proteomes" id="UP000183567"/>
    </source>
</evidence>
<dbReference type="InterPro" id="IPR036428">
    <property type="entry name" value="PCD_sf"/>
</dbReference>
<dbReference type="GO" id="GO:0006729">
    <property type="term" value="P:tetrahydrobiopterin biosynthetic process"/>
    <property type="evidence" value="ECO:0007669"/>
    <property type="project" value="InterPro"/>
</dbReference>
<gene>
    <name evidence="2" type="ORF">AZE42_01599</name>
</gene>
<sequence>MLCYVVCLCVAVKDPELLVEIKGSHVLYGGNFVQPVSPASNIQDGLHYAPQIALPTRIFSSTGIITFAFRHTTQCSSVRGYAINSPSNIKETQLEGLQGDDKKTSESTSSSADTHDTSQSPKRSPRLELQDLPDLPPFPGKPTLHISPEDITTYLQPLISRQWSVGRVRNGLDEREVLSLNRHFDFKGFNDVMDFVHAVADISREEKARIKRPHVFSKRIDFTVAIFTHTHSAYTFRRLPDGKYESKKVPGLSRRDIRFAIKIEELHERFKAQGHALESVPTAHGEIRKAPDLTFVKMEDIQSKSTNNAMDKASSNAVTASV</sequence>
<dbReference type="OrthoDB" id="3263285at2759"/>
<feature type="region of interest" description="Disordered" evidence="1">
    <location>
        <begin position="94"/>
        <end position="146"/>
    </location>
</feature>
<feature type="compositionally biased region" description="Low complexity" evidence="1">
    <location>
        <begin position="106"/>
        <end position="120"/>
    </location>
</feature>
<accession>A0A1J8QIQ4</accession>
<name>A0A1J8QIQ4_9AGAM</name>
<evidence type="ECO:0000313" key="2">
    <source>
        <dbReference type="EMBL" id="OJA20519.1"/>
    </source>
</evidence>
<evidence type="ECO:0000256" key="1">
    <source>
        <dbReference type="SAM" id="MobiDB-lite"/>
    </source>
</evidence>
<dbReference type="Gene3D" id="3.30.1360.20">
    <property type="entry name" value="Transcriptional coactivator/pterin dehydratase"/>
    <property type="match status" value="1"/>
</dbReference>
<dbReference type="Proteomes" id="UP000183567">
    <property type="component" value="Unassembled WGS sequence"/>
</dbReference>
<proteinExistence type="predicted"/>
<keyword evidence="3" id="KW-1185">Reference proteome</keyword>
<dbReference type="EMBL" id="LVVM01000530">
    <property type="protein sequence ID" value="OJA20519.1"/>
    <property type="molecule type" value="Genomic_DNA"/>
</dbReference>
<organism evidence="2 3">
    <name type="scientific">Rhizopogon vesiculosus</name>
    <dbReference type="NCBI Taxonomy" id="180088"/>
    <lineage>
        <taxon>Eukaryota</taxon>
        <taxon>Fungi</taxon>
        <taxon>Dikarya</taxon>
        <taxon>Basidiomycota</taxon>
        <taxon>Agaricomycotina</taxon>
        <taxon>Agaricomycetes</taxon>
        <taxon>Agaricomycetidae</taxon>
        <taxon>Boletales</taxon>
        <taxon>Suillineae</taxon>
        <taxon>Rhizopogonaceae</taxon>
        <taxon>Rhizopogon</taxon>
    </lineage>
</organism>
<comment type="caution">
    <text evidence="2">The sequence shown here is derived from an EMBL/GenBank/DDBJ whole genome shotgun (WGS) entry which is preliminary data.</text>
</comment>
<protein>
    <submittedName>
        <fullName evidence="2">Uncharacterized protein</fullName>
    </submittedName>
</protein>
<dbReference type="AlphaFoldDB" id="A0A1J8QIQ4"/>